<proteinExistence type="inferred from homology"/>
<evidence type="ECO:0000259" key="10">
    <source>
        <dbReference type="Pfam" id="PF01706"/>
    </source>
</evidence>
<feature type="domain" description="Flagellar motor switch protein FliG middle" evidence="11">
    <location>
        <begin position="115"/>
        <end position="188"/>
    </location>
</feature>
<comment type="similarity">
    <text evidence="3">Belongs to the FliG family.</text>
</comment>
<dbReference type="InterPro" id="IPR011002">
    <property type="entry name" value="FliG_a-hlx"/>
</dbReference>
<evidence type="ECO:0000256" key="6">
    <source>
        <dbReference type="ARBA" id="ARBA00022500"/>
    </source>
</evidence>
<dbReference type="InterPro" id="IPR028263">
    <property type="entry name" value="FliG_N"/>
</dbReference>
<accession>A0A8J6LI29</accession>
<keyword evidence="6" id="KW-0145">Chemotaxis</keyword>
<comment type="subcellular location">
    <subcellularLocation>
        <location evidence="1">Bacterial flagellum basal body</location>
    </subcellularLocation>
    <subcellularLocation>
        <location evidence="2">Cell membrane</location>
        <topology evidence="2">Peripheral membrane protein</topology>
        <orientation evidence="2">Cytoplasmic side</orientation>
    </subcellularLocation>
</comment>
<organism evidence="13 14">
    <name type="scientific">Capillibacterium thermochitinicola</name>
    <dbReference type="NCBI Taxonomy" id="2699427"/>
    <lineage>
        <taxon>Bacteria</taxon>
        <taxon>Bacillati</taxon>
        <taxon>Bacillota</taxon>
        <taxon>Capillibacterium</taxon>
    </lineage>
</organism>
<dbReference type="Gene3D" id="1.10.220.30">
    <property type="match status" value="3"/>
</dbReference>
<dbReference type="PANTHER" id="PTHR30534">
    <property type="entry name" value="FLAGELLAR MOTOR SWITCH PROTEIN FLIG"/>
    <property type="match status" value="1"/>
</dbReference>
<keyword evidence="13" id="KW-0966">Cell projection</keyword>
<feature type="domain" description="Flagellar motor switch protein FliG C-terminal" evidence="10">
    <location>
        <begin position="217"/>
        <end position="324"/>
    </location>
</feature>
<keyword evidence="7" id="KW-0283">Flagellar rotation</keyword>
<evidence type="ECO:0000256" key="8">
    <source>
        <dbReference type="ARBA" id="ARBA00023136"/>
    </source>
</evidence>
<dbReference type="PANTHER" id="PTHR30534:SF0">
    <property type="entry name" value="FLAGELLAR MOTOR SWITCH PROTEIN FLIG"/>
    <property type="match status" value="1"/>
</dbReference>
<dbReference type="EMBL" id="JAAKDE010000003">
    <property type="protein sequence ID" value="MBA2132211.1"/>
    <property type="molecule type" value="Genomic_DNA"/>
</dbReference>
<evidence type="ECO:0000256" key="7">
    <source>
        <dbReference type="ARBA" id="ARBA00022779"/>
    </source>
</evidence>
<dbReference type="FunFam" id="1.10.220.30:FF:000001">
    <property type="entry name" value="Flagellar motor switch protein FliG"/>
    <property type="match status" value="1"/>
</dbReference>
<dbReference type="GO" id="GO:0006935">
    <property type="term" value="P:chemotaxis"/>
    <property type="evidence" value="ECO:0007669"/>
    <property type="project" value="UniProtKB-KW"/>
</dbReference>
<dbReference type="RefSeq" id="WP_181338670.1">
    <property type="nucleotide sequence ID" value="NZ_JAAKDE010000003.1"/>
</dbReference>
<gene>
    <name evidence="13" type="primary">fliG</name>
    <name evidence="13" type="ORF">G5B42_01405</name>
</gene>
<dbReference type="GO" id="GO:0009425">
    <property type="term" value="C:bacterial-type flagellum basal body"/>
    <property type="evidence" value="ECO:0007669"/>
    <property type="project" value="UniProtKB-SubCell"/>
</dbReference>
<keyword evidence="5" id="KW-1003">Cell membrane</keyword>
<dbReference type="AlphaFoldDB" id="A0A8J6LI29"/>
<dbReference type="PRINTS" id="PR00954">
    <property type="entry name" value="FLGMOTORFLIG"/>
</dbReference>
<dbReference type="InterPro" id="IPR023087">
    <property type="entry name" value="Flg_Motor_Flig_C"/>
</dbReference>
<evidence type="ECO:0000256" key="3">
    <source>
        <dbReference type="ARBA" id="ARBA00010299"/>
    </source>
</evidence>
<dbReference type="InterPro" id="IPR032779">
    <property type="entry name" value="FliG_M"/>
</dbReference>
<dbReference type="PIRSF" id="PIRSF003161">
    <property type="entry name" value="FliG"/>
    <property type="match status" value="1"/>
</dbReference>
<keyword evidence="9" id="KW-0975">Bacterial flagellum</keyword>
<keyword evidence="8" id="KW-0472">Membrane</keyword>
<keyword evidence="13" id="KW-0282">Flagellum</keyword>
<dbReference type="Proteomes" id="UP000657177">
    <property type="component" value="Unassembled WGS sequence"/>
</dbReference>
<keyword evidence="14" id="KW-1185">Reference proteome</keyword>
<protein>
    <recommendedName>
        <fullName evidence="4">Flagellar motor switch protein FliG</fullName>
    </recommendedName>
</protein>
<evidence type="ECO:0000256" key="4">
    <source>
        <dbReference type="ARBA" id="ARBA00021870"/>
    </source>
</evidence>
<evidence type="ECO:0000259" key="11">
    <source>
        <dbReference type="Pfam" id="PF14841"/>
    </source>
</evidence>
<sequence>MSTQLTGRQKCAVVLISLGSELSSRVLKHFREDEIEDLTLEIAGLRRIEPEVKNEVLNEFYELCLAQNYISVGGIDYAKEMLEKALGPTRAQDILNKLTSSLQVRPFDFARKTDPSQLANFIQNEHPQTIALVLSYLNPEQAGMILSSLAPADQVEVAKRIATMDRATPEVLKEVEHVLEKRLSSFVMQDFTLAGGIDAAVAILNRVDRGTEKTIMEALEEDNPELAEEIKKRMFVFEDIVTLDDRSIQRVLKDVDMRDLALALKTASQEVTNRIFKNISSRAREMIKEDMSLMGPVRLRDVEEAQQKIVNCIRQLDESGEIVIARGGEDEIIV</sequence>
<dbReference type="InterPro" id="IPR000090">
    <property type="entry name" value="Flg_Motor_Flig"/>
</dbReference>
<dbReference type="Pfam" id="PF01706">
    <property type="entry name" value="FliG_C"/>
    <property type="match status" value="1"/>
</dbReference>
<dbReference type="GO" id="GO:0071973">
    <property type="term" value="P:bacterial-type flagellum-dependent cell motility"/>
    <property type="evidence" value="ECO:0007669"/>
    <property type="project" value="InterPro"/>
</dbReference>
<dbReference type="GO" id="GO:0003774">
    <property type="term" value="F:cytoskeletal motor activity"/>
    <property type="evidence" value="ECO:0007669"/>
    <property type="project" value="InterPro"/>
</dbReference>
<evidence type="ECO:0000256" key="9">
    <source>
        <dbReference type="ARBA" id="ARBA00023143"/>
    </source>
</evidence>
<evidence type="ECO:0000313" key="14">
    <source>
        <dbReference type="Proteomes" id="UP000657177"/>
    </source>
</evidence>
<evidence type="ECO:0000256" key="5">
    <source>
        <dbReference type="ARBA" id="ARBA00022475"/>
    </source>
</evidence>
<dbReference type="Pfam" id="PF14841">
    <property type="entry name" value="FliG_M"/>
    <property type="match status" value="1"/>
</dbReference>
<evidence type="ECO:0000313" key="13">
    <source>
        <dbReference type="EMBL" id="MBA2132211.1"/>
    </source>
</evidence>
<evidence type="ECO:0000256" key="1">
    <source>
        <dbReference type="ARBA" id="ARBA00004117"/>
    </source>
</evidence>
<dbReference type="Pfam" id="PF14842">
    <property type="entry name" value="FliG_N"/>
    <property type="match status" value="1"/>
</dbReference>
<dbReference type="NCBIfam" id="TIGR00207">
    <property type="entry name" value="fliG"/>
    <property type="match status" value="1"/>
</dbReference>
<comment type="caution">
    <text evidence="13">The sequence shown here is derived from an EMBL/GenBank/DDBJ whole genome shotgun (WGS) entry which is preliminary data.</text>
</comment>
<keyword evidence="13" id="KW-0969">Cilium</keyword>
<dbReference type="GO" id="GO:0005886">
    <property type="term" value="C:plasma membrane"/>
    <property type="evidence" value="ECO:0007669"/>
    <property type="project" value="UniProtKB-SubCell"/>
</dbReference>
<name>A0A8J6LI29_9FIRM</name>
<evidence type="ECO:0000259" key="12">
    <source>
        <dbReference type="Pfam" id="PF14842"/>
    </source>
</evidence>
<evidence type="ECO:0000256" key="2">
    <source>
        <dbReference type="ARBA" id="ARBA00004413"/>
    </source>
</evidence>
<dbReference type="SUPFAM" id="SSF48029">
    <property type="entry name" value="FliG"/>
    <property type="match status" value="2"/>
</dbReference>
<reference evidence="13" key="1">
    <citation type="submission" date="2020-06" db="EMBL/GenBank/DDBJ databases">
        <title>Novel chitinolytic bacterium.</title>
        <authorList>
            <person name="Ungkulpasvich U."/>
            <person name="Kosugi A."/>
            <person name="Uke A."/>
        </authorList>
    </citation>
    <scope>NUCLEOTIDE SEQUENCE</scope>
    <source>
        <strain evidence="13">UUS1-1</strain>
    </source>
</reference>
<feature type="domain" description="Flagellar motor switch protein FliG N-terminal" evidence="12">
    <location>
        <begin position="4"/>
        <end position="107"/>
    </location>
</feature>